<dbReference type="EMBL" id="GBXM01049890">
    <property type="protein sequence ID" value="JAH58687.1"/>
    <property type="molecule type" value="Transcribed_RNA"/>
</dbReference>
<keyword evidence="1" id="KW-1133">Transmembrane helix</keyword>
<keyword evidence="1" id="KW-0472">Membrane</keyword>
<evidence type="ECO:0000256" key="1">
    <source>
        <dbReference type="SAM" id="Phobius"/>
    </source>
</evidence>
<feature type="transmembrane region" description="Helical" evidence="1">
    <location>
        <begin position="6"/>
        <end position="27"/>
    </location>
</feature>
<evidence type="ECO:0000313" key="2">
    <source>
        <dbReference type="EMBL" id="JAH58687.1"/>
    </source>
</evidence>
<reference evidence="2" key="2">
    <citation type="journal article" date="2015" name="Fish Shellfish Immunol.">
        <title>Early steps in the European eel (Anguilla anguilla)-Vibrio vulnificus interaction in the gills: Role of the RtxA13 toxin.</title>
        <authorList>
            <person name="Callol A."/>
            <person name="Pajuelo D."/>
            <person name="Ebbesson L."/>
            <person name="Teles M."/>
            <person name="MacKenzie S."/>
            <person name="Amaro C."/>
        </authorList>
    </citation>
    <scope>NUCLEOTIDE SEQUENCE</scope>
</reference>
<reference evidence="2" key="1">
    <citation type="submission" date="2014-11" db="EMBL/GenBank/DDBJ databases">
        <authorList>
            <person name="Amaro Gonzalez C."/>
        </authorList>
    </citation>
    <scope>NUCLEOTIDE SEQUENCE</scope>
</reference>
<name>A0A0E9TYX8_ANGAN</name>
<organism evidence="2">
    <name type="scientific">Anguilla anguilla</name>
    <name type="common">European freshwater eel</name>
    <name type="synonym">Muraena anguilla</name>
    <dbReference type="NCBI Taxonomy" id="7936"/>
    <lineage>
        <taxon>Eukaryota</taxon>
        <taxon>Metazoa</taxon>
        <taxon>Chordata</taxon>
        <taxon>Craniata</taxon>
        <taxon>Vertebrata</taxon>
        <taxon>Euteleostomi</taxon>
        <taxon>Actinopterygii</taxon>
        <taxon>Neopterygii</taxon>
        <taxon>Teleostei</taxon>
        <taxon>Anguilliformes</taxon>
        <taxon>Anguillidae</taxon>
        <taxon>Anguilla</taxon>
    </lineage>
</organism>
<keyword evidence="1" id="KW-0812">Transmembrane</keyword>
<protein>
    <submittedName>
        <fullName evidence="2">Uncharacterized protein</fullName>
    </submittedName>
</protein>
<proteinExistence type="predicted"/>
<accession>A0A0E9TYX8</accession>
<sequence>MSMLRWFYICWCGVGFNYFCLEFLQLARKKESSTLAKKKIQFEYIRERK</sequence>
<dbReference type="AlphaFoldDB" id="A0A0E9TYX8"/>